<name>I0IRY0_LEPFC</name>
<dbReference type="KEGG" id="lfc:LFE_2357"/>
<evidence type="ECO:0000313" key="2">
    <source>
        <dbReference type="EMBL" id="BAM08029.1"/>
    </source>
</evidence>
<dbReference type="Proteomes" id="UP000007382">
    <property type="component" value="Chromosome"/>
</dbReference>
<gene>
    <name evidence="2" type="ordered locus">LFE_2357</name>
</gene>
<sequence length="837" mass="90017">MTTPDLLQKRPHRPFLFLMILQTVLFVLAPNPKSSASPPPVRIHPSPVKTPHPLEVSIEGQVLSGSHPIKGAKVFLTKSRRKADRTPITLSKPQTTDSHGRFSFHFLPPADPGLVYIVVRGGDGGGGQNRSLSMIAPVWMANGAIPRTPVIRTVNSRIVSTAVATFLPTLELDRIFGDPKRLSSLFAQYRGEIDLQSGQFETGGFESSLSLASQTTLSGWAHAASLCASHPETCQGLFQEAVSGTNEVLPQNTLDLLEGAGGFPDRNQDRILERFGHHSGKNSPNTPTRSLSVRVSLSGEPLPRSRITLTAIDLLENTQKTIATGMTDHKGKVTLHYRPEPHRRLYLTAWGAIRKGLSNPAIRLMALLPSRQPGKAHSLPPDKRSVSVVINELTTLAAVNSLRQAITGDRIDPAPLSSTGFQNAWTLATKIVQTGSGKLSPSLSSDTLSVESALIGLCDKQPASSCRKLFSLLSTQNHRVKDTLEASLSLSGHPTSHQQEILALLPGTTPELSDFLLKLDFPGIPSGQSCRIPQGSMAIDSRGSLWEICSGPRKLIHLSPDPRPGKPFLRISSETFPGKGAALLTIDPRGNLWIAEKGRLMERTPDGSLPWKSFPGISHSPMAMVQNPATHTIWVSEGNALVIFDDQGKRLHRIAEAGINALAADDGGNIWASRRNQSLVVEFDPDWNIKGRFKRTAGISHPAAMAIDSNGTVWIGNHDPDSITGLSDDGNPVTGSPLSGGGLDDPAAISIDGENTLWVVNSHGNSLSAYSQDQTPLSPEGGFRGEGIFRPFDIQTDGSGNLWIRNHSRENPVQGGSITLFVGVASPQTTPLSLSPR</sequence>
<dbReference type="InterPro" id="IPR011042">
    <property type="entry name" value="6-blade_b-propeller_TolB-like"/>
</dbReference>
<dbReference type="InterPro" id="IPR015943">
    <property type="entry name" value="WD40/YVTN_repeat-like_dom_sf"/>
</dbReference>
<dbReference type="RefSeq" id="WP_014450512.1">
    <property type="nucleotide sequence ID" value="NC_017094.1"/>
</dbReference>
<evidence type="ECO:0000313" key="3">
    <source>
        <dbReference type="Proteomes" id="UP000007382"/>
    </source>
</evidence>
<dbReference type="AlphaFoldDB" id="I0IRY0"/>
<reference evidence="2 3" key="1">
    <citation type="journal article" date="2012" name="J. Bacteriol.">
        <title>Complete Genome Sequence of Leptospirillum ferrooxidans Strain C2-3, Isolated from a Fresh Volcanic Ash Deposit on the Island of Miyake, Japan.</title>
        <authorList>
            <person name="Fujimura R."/>
            <person name="Sato Y."/>
            <person name="Nishizawa T."/>
            <person name="Oshima K."/>
            <person name="Kim S.-W."/>
            <person name="Hattori M."/>
            <person name="Kamijo T."/>
            <person name="Ohta H."/>
        </authorList>
    </citation>
    <scope>NUCLEOTIDE SEQUENCE [LARGE SCALE GENOMIC DNA]</scope>
    <source>
        <strain evidence="2 3">C2-3</strain>
    </source>
</reference>
<keyword evidence="3" id="KW-1185">Reference proteome</keyword>
<dbReference type="OrthoDB" id="107658at2"/>
<organism evidence="2 3">
    <name type="scientific">Leptospirillum ferrooxidans (strain C2-3)</name>
    <dbReference type="NCBI Taxonomy" id="1162668"/>
    <lineage>
        <taxon>Bacteria</taxon>
        <taxon>Pseudomonadati</taxon>
        <taxon>Nitrospirota</taxon>
        <taxon>Nitrospiria</taxon>
        <taxon>Nitrospirales</taxon>
        <taxon>Nitrospiraceae</taxon>
        <taxon>Leptospirillum</taxon>
    </lineage>
</organism>
<dbReference type="EMBL" id="AP012342">
    <property type="protein sequence ID" value="BAM08029.1"/>
    <property type="molecule type" value="Genomic_DNA"/>
</dbReference>
<proteinExistence type="predicted"/>
<feature type="region of interest" description="Disordered" evidence="1">
    <location>
        <begin position="724"/>
        <end position="744"/>
    </location>
</feature>
<dbReference type="PATRIC" id="fig|1162668.3.peg.2804"/>
<dbReference type="Gene3D" id="2.130.10.10">
    <property type="entry name" value="YVTN repeat-like/Quinoprotein amine dehydrogenase"/>
    <property type="match status" value="1"/>
</dbReference>
<protein>
    <submittedName>
        <fullName evidence="2">Uncharacterized protein</fullName>
    </submittedName>
</protein>
<reference evidence="3" key="2">
    <citation type="submission" date="2012-03" db="EMBL/GenBank/DDBJ databases">
        <title>The complete genome sequence of the pioneer microbe on fresh volcanic deposit, Leptospirillum ferrooxidans strain C2-3.</title>
        <authorList>
            <person name="Fujimura R."/>
            <person name="Sato Y."/>
            <person name="Nishizawa T."/>
            <person name="Nanba K."/>
            <person name="Oshima K."/>
            <person name="Hattori M."/>
            <person name="Kamijo T."/>
            <person name="Ohta H."/>
        </authorList>
    </citation>
    <scope>NUCLEOTIDE SEQUENCE [LARGE SCALE GENOMIC DNA]</scope>
    <source>
        <strain evidence="3">C2-3</strain>
    </source>
</reference>
<dbReference type="HOGENOM" id="CLU_339432_0_0_0"/>
<dbReference type="SUPFAM" id="SSF101898">
    <property type="entry name" value="NHL repeat"/>
    <property type="match status" value="1"/>
</dbReference>
<accession>I0IRY0</accession>
<dbReference type="Gene3D" id="2.120.10.30">
    <property type="entry name" value="TolB, C-terminal domain"/>
    <property type="match status" value="1"/>
</dbReference>
<evidence type="ECO:0000256" key="1">
    <source>
        <dbReference type="SAM" id="MobiDB-lite"/>
    </source>
</evidence>
<dbReference type="eggNOG" id="COG3391">
    <property type="taxonomic scope" value="Bacteria"/>
</dbReference>